<feature type="domain" description="HTH cro/C1-type" evidence="1">
    <location>
        <begin position="18"/>
        <end position="73"/>
    </location>
</feature>
<dbReference type="GO" id="GO:0003677">
    <property type="term" value="F:DNA binding"/>
    <property type="evidence" value="ECO:0007669"/>
    <property type="project" value="InterPro"/>
</dbReference>
<dbReference type="Pfam" id="PF19054">
    <property type="entry name" value="DUF5753"/>
    <property type="match status" value="1"/>
</dbReference>
<accession>A0A9X1NKW7</accession>
<evidence type="ECO:0000313" key="3">
    <source>
        <dbReference type="Proteomes" id="UP001138997"/>
    </source>
</evidence>
<sequence>MGDKPQSKRSVRRSLARQVRALREAAGLSHRDLADAGAGSVSKWKRIEKAETRPSPGDILHLCRIIGADEETTANLEAMAKQDEQVTWYVDLAKGLPNDRAFFTLLELEAFATSIDIFGPMLVPGLVQSHRYQVAQFQTAPDGFDEETINRQVAVRTRRQEAMASADLCVVVGEEVLHRQVGGPEGMEEQIAYLRQLNALPNVDIRVLPFSVGAHPGGKGEFALLGFSEESQEPDVLHTDGYLAAQYSADTEPVRNARRRFAIIKAKSVPIEEHLQCVT</sequence>
<keyword evidence="3" id="KW-1185">Reference proteome</keyword>
<name>A0A9X1NKW7_9ACTN</name>
<dbReference type="RefSeq" id="WP_231449684.1">
    <property type="nucleotide sequence ID" value="NZ_JAJOMB010000035.1"/>
</dbReference>
<comment type="caution">
    <text evidence="2">The sequence shown here is derived from an EMBL/GenBank/DDBJ whole genome shotgun (WGS) entry which is preliminary data.</text>
</comment>
<dbReference type="CDD" id="cd00093">
    <property type="entry name" value="HTH_XRE"/>
    <property type="match status" value="1"/>
</dbReference>
<proteinExistence type="predicted"/>
<dbReference type="InterPro" id="IPR001387">
    <property type="entry name" value="Cro/C1-type_HTH"/>
</dbReference>
<dbReference type="InterPro" id="IPR043917">
    <property type="entry name" value="DUF5753"/>
</dbReference>
<dbReference type="Proteomes" id="UP001138997">
    <property type="component" value="Unassembled WGS sequence"/>
</dbReference>
<protein>
    <submittedName>
        <fullName evidence="2">Helix-turn-helix domain-containing protein</fullName>
    </submittedName>
</protein>
<dbReference type="SUPFAM" id="SSF47413">
    <property type="entry name" value="lambda repressor-like DNA-binding domains"/>
    <property type="match status" value="1"/>
</dbReference>
<dbReference type="InterPro" id="IPR010982">
    <property type="entry name" value="Lambda_DNA-bd_dom_sf"/>
</dbReference>
<organism evidence="2 3">
    <name type="scientific">Kineosporia babensis</name>
    <dbReference type="NCBI Taxonomy" id="499548"/>
    <lineage>
        <taxon>Bacteria</taxon>
        <taxon>Bacillati</taxon>
        <taxon>Actinomycetota</taxon>
        <taxon>Actinomycetes</taxon>
        <taxon>Kineosporiales</taxon>
        <taxon>Kineosporiaceae</taxon>
        <taxon>Kineosporia</taxon>
    </lineage>
</organism>
<evidence type="ECO:0000313" key="2">
    <source>
        <dbReference type="EMBL" id="MCD5316832.1"/>
    </source>
</evidence>
<dbReference type="EMBL" id="JAJOMB010000035">
    <property type="protein sequence ID" value="MCD5316832.1"/>
    <property type="molecule type" value="Genomic_DNA"/>
</dbReference>
<dbReference type="Gene3D" id="1.10.260.40">
    <property type="entry name" value="lambda repressor-like DNA-binding domains"/>
    <property type="match status" value="1"/>
</dbReference>
<gene>
    <name evidence="2" type="ORF">LR394_38650</name>
</gene>
<dbReference type="Pfam" id="PF13560">
    <property type="entry name" value="HTH_31"/>
    <property type="match status" value="1"/>
</dbReference>
<evidence type="ECO:0000259" key="1">
    <source>
        <dbReference type="SMART" id="SM00530"/>
    </source>
</evidence>
<dbReference type="AlphaFoldDB" id="A0A9X1NKW7"/>
<reference evidence="2" key="1">
    <citation type="submission" date="2021-11" db="EMBL/GenBank/DDBJ databases">
        <title>Streptomyces corallinus and Kineosporia corallina sp. nov., two new coral-derived marine actinobacteria.</title>
        <authorList>
            <person name="Buangrab K."/>
            <person name="Sutthacheep M."/>
            <person name="Yeemin T."/>
            <person name="Harunari E."/>
            <person name="Igarashi Y."/>
            <person name="Sripreechasak P."/>
            <person name="Kanchanasin P."/>
            <person name="Tanasupawat S."/>
            <person name="Phongsopitanun W."/>
        </authorList>
    </citation>
    <scope>NUCLEOTIDE SEQUENCE</scope>
    <source>
        <strain evidence="2">JCM 31032</strain>
    </source>
</reference>
<dbReference type="SMART" id="SM00530">
    <property type="entry name" value="HTH_XRE"/>
    <property type="match status" value="1"/>
</dbReference>